<evidence type="ECO:0000313" key="6">
    <source>
        <dbReference type="EMBL" id="CEK56031.1"/>
    </source>
</evidence>
<keyword evidence="3" id="KW-0012">Acyltransferase</keyword>
<reference evidence="6" key="1">
    <citation type="submission" date="2014-12" db="EMBL/GenBank/DDBJ databases">
        <title>Insight into the proteome of Arion vulgaris.</title>
        <authorList>
            <person name="Aradska J."/>
            <person name="Bulat T."/>
            <person name="Smidak R."/>
            <person name="Sarate P."/>
            <person name="Gangsoo J."/>
            <person name="Sialana F."/>
            <person name="Bilban M."/>
            <person name="Lubec G."/>
        </authorList>
    </citation>
    <scope>NUCLEOTIDE SEQUENCE</scope>
    <source>
        <tissue evidence="6">Skin</tissue>
    </source>
</reference>
<sequence length="93" mass="10699">SSDLRKVHIHIARIPITDVPSETEQLKKWLYARYEIKDRLLQEFYSGNSKEECRFPGAHVIKPIPLSAVFLSTVLWGGTFAILNSSDVTRHIY</sequence>
<keyword evidence="4" id="KW-0472">Membrane</keyword>
<protein>
    <recommendedName>
        <fullName evidence="5">Acyltransferase C-terminal domain-containing protein</fullName>
    </recommendedName>
</protein>
<evidence type="ECO:0000256" key="3">
    <source>
        <dbReference type="ARBA" id="ARBA00023315"/>
    </source>
</evidence>
<dbReference type="EMBL" id="HACG01009166">
    <property type="protein sequence ID" value="CEK56031.1"/>
    <property type="molecule type" value="Transcribed_RNA"/>
</dbReference>
<keyword evidence="4" id="KW-0812">Transmembrane</keyword>
<dbReference type="PANTHER" id="PTHR10983">
    <property type="entry name" value="1-ACYLGLYCEROL-3-PHOSPHATE ACYLTRANSFERASE-RELATED"/>
    <property type="match status" value="1"/>
</dbReference>
<keyword evidence="2" id="KW-0808">Transferase</keyword>
<dbReference type="AlphaFoldDB" id="A0A0B6YJQ6"/>
<gene>
    <name evidence="6" type="primary">ORF26618</name>
</gene>
<feature type="non-terminal residue" evidence="6">
    <location>
        <position position="1"/>
    </location>
</feature>
<comment type="similarity">
    <text evidence="1">Belongs to the 1-acyl-sn-glycerol-3-phosphate acyltransferase family.</text>
</comment>
<evidence type="ECO:0000256" key="1">
    <source>
        <dbReference type="ARBA" id="ARBA00008655"/>
    </source>
</evidence>
<evidence type="ECO:0000256" key="4">
    <source>
        <dbReference type="SAM" id="Phobius"/>
    </source>
</evidence>
<organism evidence="6">
    <name type="scientific">Arion vulgaris</name>
    <dbReference type="NCBI Taxonomy" id="1028688"/>
    <lineage>
        <taxon>Eukaryota</taxon>
        <taxon>Metazoa</taxon>
        <taxon>Spiralia</taxon>
        <taxon>Lophotrochozoa</taxon>
        <taxon>Mollusca</taxon>
        <taxon>Gastropoda</taxon>
        <taxon>Heterobranchia</taxon>
        <taxon>Euthyneura</taxon>
        <taxon>Panpulmonata</taxon>
        <taxon>Eupulmonata</taxon>
        <taxon>Stylommatophora</taxon>
        <taxon>Helicina</taxon>
        <taxon>Arionoidea</taxon>
        <taxon>Arionidae</taxon>
        <taxon>Arion</taxon>
    </lineage>
</organism>
<proteinExistence type="inferred from homology"/>
<keyword evidence="4" id="KW-1133">Transmembrane helix</keyword>
<evidence type="ECO:0000256" key="2">
    <source>
        <dbReference type="ARBA" id="ARBA00022679"/>
    </source>
</evidence>
<name>A0A0B6YJQ6_9EUPU</name>
<dbReference type="InterPro" id="IPR032098">
    <property type="entry name" value="Acyltransf_C"/>
</dbReference>
<dbReference type="Pfam" id="PF16076">
    <property type="entry name" value="Acyltransf_C"/>
    <property type="match status" value="1"/>
</dbReference>
<feature type="domain" description="Acyltransferase C-terminal" evidence="5">
    <location>
        <begin position="6"/>
        <end position="76"/>
    </location>
</feature>
<dbReference type="GO" id="GO:0012505">
    <property type="term" value="C:endomembrane system"/>
    <property type="evidence" value="ECO:0007669"/>
    <property type="project" value="TreeGrafter"/>
</dbReference>
<accession>A0A0B6YJQ6</accession>
<feature type="non-terminal residue" evidence="6">
    <location>
        <position position="93"/>
    </location>
</feature>
<evidence type="ECO:0000259" key="5">
    <source>
        <dbReference type="Pfam" id="PF16076"/>
    </source>
</evidence>
<dbReference type="GO" id="GO:0016746">
    <property type="term" value="F:acyltransferase activity"/>
    <property type="evidence" value="ECO:0007669"/>
    <property type="project" value="UniProtKB-KW"/>
</dbReference>
<feature type="transmembrane region" description="Helical" evidence="4">
    <location>
        <begin position="64"/>
        <end position="83"/>
    </location>
</feature>
<dbReference type="PANTHER" id="PTHR10983:SF16">
    <property type="entry name" value="LYSOCARDIOLIPIN ACYLTRANSFERASE 1"/>
    <property type="match status" value="1"/>
</dbReference>